<dbReference type="PROSITE" id="PS50279">
    <property type="entry name" value="BPTI_KUNITZ_2"/>
    <property type="match status" value="1"/>
</dbReference>
<evidence type="ECO:0000313" key="4">
    <source>
        <dbReference type="EMBL" id="KAK3106111.1"/>
    </source>
</evidence>
<protein>
    <recommendedName>
        <fullName evidence="3">BPTI/Kunitz inhibitor domain-containing protein</fullName>
    </recommendedName>
</protein>
<dbReference type="SMART" id="SM00131">
    <property type="entry name" value="KU"/>
    <property type="match status" value="1"/>
</dbReference>
<dbReference type="PANTHER" id="PTHR10083:SF374">
    <property type="entry name" value="BPTI_KUNITZ INHIBITOR DOMAIN-CONTAINING PROTEIN"/>
    <property type="match status" value="1"/>
</dbReference>
<organism evidence="4 5">
    <name type="scientific">Pinctada imbricata</name>
    <name type="common">Atlantic pearl-oyster</name>
    <name type="synonym">Pinctada martensii</name>
    <dbReference type="NCBI Taxonomy" id="66713"/>
    <lineage>
        <taxon>Eukaryota</taxon>
        <taxon>Metazoa</taxon>
        <taxon>Spiralia</taxon>
        <taxon>Lophotrochozoa</taxon>
        <taxon>Mollusca</taxon>
        <taxon>Bivalvia</taxon>
        <taxon>Autobranchia</taxon>
        <taxon>Pteriomorphia</taxon>
        <taxon>Pterioida</taxon>
        <taxon>Pterioidea</taxon>
        <taxon>Pteriidae</taxon>
        <taxon>Pinctada</taxon>
    </lineage>
</organism>
<dbReference type="PROSITE" id="PS00280">
    <property type="entry name" value="BPTI_KUNITZ_1"/>
    <property type="match status" value="1"/>
</dbReference>
<dbReference type="GO" id="GO:0005615">
    <property type="term" value="C:extracellular space"/>
    <property type="evidence" value="ECO:0007669"/>
    <property type="project" value="TreeGrafter"/>
</dbReference>
<name>A0AA88YJP7_PINIB</name>
<dbReference type="CDD" id="cd00109">
    <property type="entry name" value="Kunitz-type"/>
    <property type="match status" value="1"/>
</dbReference>
<dbReference type="PANTHER" id="PTHR10083">
    <property type="entry name" value="KUNITZ-TYPE PROTEASE INHIBITOR-RELATED"/>
    <property type="match status" value="1"/>
</dbReference>
<dbReference type="GO" id="GO:0004867">
    <property type="term" value="F:serine-type endopeptidase inhibitor activity"/>
    <property type="evidence" value="ECO:0007669"/>
    <property type="project" value="InterPro"/>
</dbReference>
<feature type="compositionally biased region" description="Polar residues" evidence="2">
    <location>
        <begin position="206"/>
        <end position="221"/>
    </location>
</feature>
<feature type="region of interest" description="Disordered" evidence="2">
    <location>
        <begin position="126"/>
        <end position="223"/>
    </location>
</feature>
<sequence length="265" mass="31852">MNMSFPVCVPRTYVEVKMRVCELPPQPGDCGARFIRWFYNKHSNKCSWFYFQGCRGNQNNFKSKSECEQMCIPERQFDNKANHKKPYVLAATSPRIVSKPFYLEEPERTSNQIIRPYYLRAKKVTEEEKELRRKRRLERRRMKRLRKLRRRRRRKGLKGKKKRREGKVKGRKKRNKNKKDRKNRRKNKKNRKKRRRKKKKNRDDTTTLNPQVGVNSSTKSNSRAHEITDDINIVSIIDKTTDTLKSNIEKIKSGDNKLKKEKPVV</sequence>
<dbReference type="InterPro" id="IPR002223">
    <property type="entry name" value="Kunitz_BPTI"/>
</dbReference>
<keyword evidence="1" id="KW-1015">Disulfide bond</keyword>
<gene>
    <name evidence="4" type="ORF">FSP39_012957</name>
</gene>
<evidence type="ECO:0000259" key="3">
    <source>
        <dbReference type="PROSITE" id="PS50279"/>
    </source>
</evidence>
<dbReference type="PRINTS" id="PR00759">
    <property type="entry name" value="BASICPTASE"/>
</dbReference>
<evidence type="ECO:0000256" key="2">
    <source>
        <dbReference type="SAM" id="MobiDB-lite"/>
    </source>
</evidence>
<proteinExistence type="predicted"/>
<accession>A0AA88YJP7</accession>
<dbReference type="Proteomes" id="UP001186944">
    <property type="component" value="Unassembled WGS sequence"/>
</dbReference>
<dbReference type="AlphaFoldDB" id="A0AA88YJP7"/>
<dbReference type="SUPFAM" id="SSF57362">
    <property type="entry name" value="BPTI-like"/>
    <property type="match status" value="1"/>
</dbReference>
<comment type="caution">
    <text evidence="4">The sequence shown here is derived from an EMBL/GenBank/DDBJ whole genome shotgun (WGS) entry which is preliminary data.</text>
</comment>
<dbReference type="InterPro" id="IPR036880">
    <property type="entry name" value="Kunitz_BPTI_sf"/>
</dbReference>
<reference evidence="4" key="1">
    <citation type="submission" date="2019-08" db="EMBL/GenBank/DDBJ databases">
        <title>The improved chromosome-level genome for the pearl oyster Pinctada fucata martensii using PacBio sequencing and Hi-C.</title>
        <authorList>
            <person name="Zheng Z."/>
        </authorList>
    </citation>
    <scope>NUCLEOTIDE SEQUENCE</scope>
    <source>
        <strain evidence="4">ZZ-2019</strain>
        <tissue evidence="4">Adductor muscle</tissue>
    </source>
</reference>
<dbReference type="EMBL" id="VSWD01000003">
    <property type="protein sequence ID" value="KAK3106111.1"/>
    <property type="molecule type" value="Genomic_DNA"/>
</dbReference>
<feature type="compositionally biased region" description="Basic residues" evidence="2">
    <location>
        <begin position="132"/>
        <end position="200"/>
    </location>
</feature>
<dbReference type="Pfam" id="PF00014">
    <property type="entry name" value="Kunitz_BPTI"/>
    <property type="match status" value="1"/>
</dbReference>
<feature type="domain" description="BPTI/Kunitz inhibitor" evidence="3">
    <location>
        <begin position="21"/>
        <end position="71"/>
    </location>
</feature>
<evidence type="ECO:0000256" key="1">
    <source>
        <dbReference type="ARBA" id="ARBA00023157"/>
    </source>
</evidence>
<evidence type="ECO:0000313" key="5">
    <source>
        <dbReference type="Proteomes" id="UP001186944"/>
    </source>
</evidence>
<dbReference type="InterPro" id="IPR050098">
    <property type="entry name" value="TFPI/VKTCI-like"/>
</dbReference>
<dbReference type="Gene3D" id="4.10.410.10">
    <property type="entry name" value="Pancreatic trypsin inhibitor Kunitz domain"/>
    <property type="match status" value="1"/>
</dbReference>
<dbReference type="InterPro" id="IPR020901">
    <property type="entry name" value="Prtase_inh_Kunz-CS"/>
</dbReference>
<keyword evidence="5" id="KW-1185">Reference proteome</keyword>